<dbReference type="OrthoDB" id="3467633at2"/>
<sequence length="81" mass="8920">MTAQMRTGPAARDPQFRGIDPPALNQVIKQLQDAQNAIQGWLNAHRPPPGVSTAGHRQADQVAQWAADQLGMLSRRYNYAV</sequence>
<comment type="caution">
    <text evidence="2">The sequence shown here is derived from an EMBL/GenBank/DDBJ whole genome shotgun (WGS) entry which is preliminary data.</text>
</comment>
<organism evidence="2 3">
    <name type="scientific">Actinomadura geliboluensis</name>
    <dbReference type="NCBI Taxonomy" id="882440"/>
    <lineage>
        <taxon>Bacteria</taxon>
        <taxon>Bacillati</taxon>
        <taxon>Actinomycetota</taxon>
        <taxon>Actinomycetes</taxon>
        <taxon>Streptosporangiales</taxon>
        <taxon>Thermomonosporaceae</taxon>
        <taxon>Actinomadura</taxon>
    </lineage>
</organism>
<accession>A0A5S4FQ64</accession>
<name>A0A5S4FQ64_9ACTN</name>
<evidence type="ECO:0000313" key="2">
    <source>
        <dbReference type="EMBL" id="TMR22843.1"/>
    </source>
</evidence>
<proteinExistence type="predicted"/>
<feature type="region of interest" description="Disordered" evidence="1">
    <location>
        <begin position="1"/>
        <end position="20"/>
    </location>
</feature>
<dbReference type="AlphaFoldDB" id="A0A5S4FQ64"/>
<keyword evidence="3" id="KW-1185">Reference proteome</keyword>
<evidence type="ECO:0000313" key="3">
    <source>
        <dbReference type="Proteomes" id="UP000305238"/>
    </source>
</evidence>
<gene>
    <name evidence="2" type="ORF">ETD96_43710</name>
</gene>
<dbReference type="RefSeq" id="WP_138642343.1">
    <property type="nucleotide sequence ID" value="NZ_VCKZ01000710.1"/>
</dbReference>
<protein>
    <submittedName>
        <fullName evidence="2">Uncharacterized protein</fullName>
    </submittedName>
</protein>
<dbReference type="Proteomes" id="UP000305238">
    <property type="component" value="Unassembled WGS sequence"/>
</dbReference>
<reference evidence="2 3" key="1">
    <citation type="submission" date="2019-05" db="EMBL/GenBank/DDBJ databases">
        <title>Draft genome sequence of Actinomadura geliboluensis A8036.</title>
        <authorList>
            <person name="Saricaoglu S."/>
            <person name="Isik K."/>
        </authorList>
    </citation>
    <scope>NUCLEOTIDE SEQUENCE [LARGE SCALE GENOMIC DNA]</scope>
    <source>
        <strain evidence="2 3">A8036</strain>
    </source>
</reference>
<dbReference type="EMBL" id="VCKZ01000710">
    <property type="protein sequence ID" value="TMR22843.1"/>
    <property type="molecule type" value="Genomic_DNA"/>
</dbReference>
<feature type="non-terminal residue" evidence="2">
    <location>
        <position position="81"/>
    </location>
</feature>
<evidence type="ECO:0000256" key="1">
    <source>
        <dbReference type="SAM" id="MobiDB-lite"/>
    </source>
</evidence>